<evidence type="ECO:0000313" key="2">
    <source>
        <dbReference type="EMBL" id="OMO52753.1"/>
    </source>
</evidence>
<comment type="caution">
    <text evidence="2">The sequence shown here is derived from an EMBL/GenBank/DDBJ whole genome shotgun (WGS) entry which is preliminary data.</text>
</comment>
<sequence length="66" mass="7819">MRERAFRPRREGSLNPPQTDKNPLPLAMIQRFVEIRLRRTCGKVAELYRAGTRDPLEKKKKFSHQV</sequence>
<evidence type="ECO:0000313" key="3">
    <source>
        <dbReference type="Proteomes" id="UP000187203"/>
    </source>
</evidence>
<accession>A0A1R3G3W2</accession>
<name>A0A1R3G3W2_9ROSI</name>
<feature type="compositionally biased region" description="Basic and acidic residues" evidence="1">
    <location>
        <begin position="1"/>
        <end position="12"/>
    </location>
</feature>
<dbReference type="AlphaFoldDB" id="A0A1R3G3W2"/>
<dbReference type="Proteomes" id="UP000187203">
    <property type="component" value="Unassembled WGS sequence"/>
</dbReference>
<proteinExistence type="predicted"/>
<gene>
    <name evidence="2" type="ORF">COLO4_37000</name>
</gene>
<feature type="region of interest" description="Disordered" evidence="1">
    <location>
        <begin position="1"/>
        <end position="23"/>
    </location>
</feature>
<protein>
    <submittedName>
        <fullName evidence="2">Uncharacterized protein</fullName>
    </submittedName>
</protein>
<evidence type="ECO:0000256" key="1">
    <source>
        <dbReference type="SAM" id="MobiDB-lite"/>
    </source>
</evidence>
<organism evidence="2 3">
    <name type="scientific">Corchorus olitorius</name>
    <dbReference type="NCBI Taxonomy" id="93759"/>
    <lineage>
        <taxon>Eukaryota</taxon>
        <taxon>Viridiplantae</taxon>
        <taxon>Streptophyta</taxon>
        <taxon>Embryophyta</taxon>
        <taxon>Tracheophyta</taxon>
        <taxon>Spermatophyta</taxon>
        <taxon>Magnoliopsida</taxon>
        <taxon>eudicotyledons</taxon>
        <taxon>Gunneridae</taxon>
        <taxon>Pentapetalae</taxon>
        <taxon>rosids</taxon>
        <taxon>malvids</taxon>
        <taxon>Malvales</taxon>
        <taxon>Malvaceae</taxon>
        <taxon>Grewioideae</taxon>
        <taxon>Apeibeae</taxon>
        <taxon>Corchorus</taxon>
    </lineage>
</organism>
<keyword evidence="3" id="KW-1185">Reference proteome</keyword>
<dbReference type="EMBL" id="AWUE01023774">
    <property type="protein sequence ID" value="OMO52753.1"/>
    <property type="molecule type" value="Genomic_DNA"/>
</dbReference>
<reference evidence="3" key="1">
    <citation type="submission" date="2013-09" db="EMBL/GenBank/DDBJ databases">
        <title>Corchorus olitorius genome sequencing.</title>
        <authorList>
            <person name="Alam M."/>
            <person name="Haque M.S."/>
            <person name="Islam M.S."/>
            <person name="Emdad E.M."/>
            <person name="Islam M.M."/>
            <person name="Ahmed B."/>
            <person name="Halim A."/>
            <person name="Hossen Q.M.M."/>
            <person name="Hossain M.Z."/>
            <person name="Ahmed R."/>
            <person name="Khan M.M."/>
            <person name="Islam R."/>
            <person name="Rashid M.M."/>
            <person name="Khan S.A."/>
            <person name="Rahman M.S."/>
            <person name="Alam M."/>
            <person name="Yahiya A.S."/>
            <person name="Khan M.S."/>
            <person name="Azam M.S."/>
            <person name="Haque T."/>
            <person name="Lashkar M.Z.H."/>
            <person name="Akhand A.I."/>
            <person name="Morshed G."/>
            <person name="Roy S."/>
            <person name="Uddin K.S."/>
            <person name="Rabeya T."/>
            <person name="Hossain A.S."/>
            <person name="Chowdhury A."/>
            <person name="Snigdha A.R."/>
            <person name="Mortoza M.S."/>
            <person name="Matin S.A."/>
            <person name="Hoque S.M.E."/>
            <person name="Islam M.K."/>
            <person name="Roy D.K."/>
            <person name="Haider R."/>
            <person name="Moosa M.M."/>
            <person name="Elias S.M."/>
            <person name="Hasan A.M."/>
            <person name="Jahan S."/>
            <person name="Shafiuddin M."/>
            <person name="Mahmood N."/>
            <person name="Shommy N.S."/>
        </authorList>
    </citation>
    <scope>NUCLEOTIDE SEQUENCE [LARGE SCALE GENOMIC DNA]</scope>
    <source>
        <strain evidence="3">cv. O-4</strain>
    </source>
</reference>